<dbReference type="InterPro" id="IPR036513">
    <property type="entry name" value="STAS_dom_sf"/>
</dbReference>
<evidence type="ECO:0000313" key="2">
    <source>
        <dbReference type="EMBL" id="GAA2995543.1"/>
    </source>
</evidence>
<dbReference type="PROSITE" id="PS50801">
    <property type="entry name" value="STAS"/>
    <property type="match status" value="1"/>
</dbReference>
<dbReference type="SUPFAM" id="SSF52091">
    <property type="entry name" value="SpoIIaa-like"/>
    <property type="match status" value="1"/>
</dbReference>
<comment type="caution">
    <text evidence="2">The sequence shown here is derived from an EMBL/GenBank/DDBJ whole genome shotgun (WGS) entry which is preliminary data.</text>
</comment>
<feature type="domain" description="STAS" evidence="1">
    <location>
        <begin position="8"/>
        <end position="119"/>
    </location>
</feature>
<name>A0ABP6KDB2_9ACTN</name>
<evidence type="ECO:0000313" key="3">
    <source>
        <dbReference type="Proteomes" id="UP001499930"/>
    </source>
</evidence>
<reference evidence="3" key="1">
    <citation type="journal article" date="2019" name="Int. J. Syst. Evol. Microbiol.">
        <title>The Global Catalogue of Microorganisms (GCM) 10K type strain sequencing project: providing services to taxonomists for standard genome sequencing and annotation.</title>
        <authorList>
            <consortium name="The Broad Institute Genomics Platform"/>
            <consortium name="The Broad Institute Genome Sequencing Center for Infectious Disease"/>
            <person name="Wu L."/>
            <person name="Ma J."/>
        </authorList>
    </citation>
    <scope>NUCLEOTIDE SEQUENCE [LARGE SCALE GENOMIC DNA]</scope>
    <source>
        <strain evidence="3">JCM 3106</strain>
    </source>
</reference>
<organism evidence="2 3">
    <name type="scientific">Streptosporangium longisporum</name>
    <dbReference type="NCBI Taxonomy" id="46187"/>
    <lineage>
        <taxon>Bacteria</taxon>
        <taxon>Bacillati</taxon>
        <taxon>Actinomycetota</taxon>
        <taxon>Actinomycetes</taxon>
        <taxon>Streptosporangiales</taxon>
        <taxon>Streptosporangiaceae</taxon>
        <taxon>Streptosporangium</taxon>
    </lineage>
</organism>
<dbReference type="Pfam" id="PF01740">
    <property type="entry name" value="STAS"/>
    <property type="match status" value="1"/>
</dbReference>
<dbReference type="RefSeq" id="WP_344890235.1">
    <property type="nucleotide sequence ID" value="NZ_BAAAWD010000006.1"/>
</dbReference>
<dbReference type="Gene3D" id="3.30.750.24">
    <property type="entry name" value="STAS domain"/>
    <property type="match status" value="1"/>
</dbReference>
<protein>
    <recommendedName>
        <fullName evidence="1">STAS domain-containing protein</fullName>
    </recommendedName>
</protein>
<accession>A0ABP6KDB2</accession>
<dbReference type="EMBL" id="BAAAWD010000006">
    <property type="protein sequence ID" value="GAA2995543.1"/>
    <property type="molecule type" value="Genomic_DNA"/>
</dbReference>
<sequence length="123" mass="13423">MPSKRPGTTLEVDHRGECTVLHVKGGLTRDVAPAMLLQGEIRSLQTDGPPRLVLDLKEVPVWDDNGVGAVIGVAKWVVTAGGRLLIAATPADLRERFRQGNLDQRLEFRETVEQAVNEFGGLE</sequence>
<dbReference type="Proteomes" id="UP001499930">
    <property type="component" value="Unassembled WGS sequence"/>
</dbReference>
<gene>
    <name evidence="2" type="ORF">GCM10017559_14940</name>
</gene>
<evidence type="ECO:0000259" key="1">
    <source>
        <dbReference type="PROSITE" id="PS50801"/>
    </source>
</evidence>
<dbReference type="CDD" id="cd07043">
    <property type="entry name" value="STAS_anti-anti-sigma_factors"/>
    <property type="match status" value="1"/>
</dbReference>
<dbReference type="InterPro" id="IPR002645">
    <property type="entry name" value="STAS_dom"/>
</dbReference>
<proteinExistence type="predicted"/>
<keyword evidence="3" id="KW-1185">Reference proteome</keyword>